<evidence type="ECO:0000313" key="10">
    <source>
        <dbReference type="Proteomes" id="UP000198426"/>
    </source>
</evidence>
<keyword evidence="7" id="KW-0997">Cell inner membrane</keyword>
<keyword evidence="2 7" id="KW-0813">Transport</keyword>
<dbReference type="GO" id="GO:0005886">
    <property type="term" value="C:plasma membrane"/>
    <property type="evidence" value="ECO:0007669"/>
    <property type="project" value="UniProtKB-SubCell"/>
</dbReference>
<dbReference type="AlphaFoldDB" id="A0A239FC17"/>
<evidence type="ECO:0000256" key="4">
    <source>
        <dbReference type="ARBA" id="ARBA00022692"/>
    </source>
</evidence>
<reference evidence="9 10" key="1">
    <citation type="submission" date="2017-06" db="EMBL/GenBank/DDBJ databases">
        <authorList>
            <person name="Kim H.J."/>
            <person name="Triplett B.A."/>
        </authorList>
    </citation>
    <scope>NUCLEOTIDE SEQUENCE [LARGE SCALE GENOMIC DNA]</scope>
    <source>
        <strain evidence="9 10">DSM 29339</strain>
    </source>
</reference>
<keyword evidence="4 7" id="KW-0812">Transmembrane</keyword>
<name>A0A239FC17_9RHOB</name>
<feature type="transmembrane region" description="Helical" evidence="7">
    <location>
        <begin position="151"/>
        <end position="174"/>
    </location>
</feature>
<dbReference type="InterPro" id="IPR055348">
    <property type="entry name" value="DctQ"/>
</dbReference>
<evidence type="ECO:0000256" key="5">
    <source>
        <dbReference type="ARBA" id="ARBA00022989"/>
    </source>
</evidence>
<sequence length="195" mass="20992">MMLSLMERLARVMAVLGGLVLTFLVVLTCASVLGRGLNTLGHSAFLTSLSEGAGGALLSTGVAPITGDFELVEAGIAFAIFAFLPYAQLHHGHATVDIFATAFPRWFNRFLIVFWEFVLSAVILLITWRLYAGMEGKMSNGETTFLLQFPVWWAYAASFVAAVAASIVGIYCAIARVLDVVTGRSHLPNSEGAHH</sequence>
<dbReference type="RefSeq" id="WP_342747452.1">
    <property type="nucleotide sequence ID" value="NZ_FZOY01000002.1"/>
</dbReference>
<comment type="subunit">
    <text evidence="7">The complex comprises the extracytoplasmic solute receptor protein and the two transmembrane proteins.</text>
</comment>
<keyword evidence="6 7" id="KW-0472">Membrane</keyword>
<gene>
    <name evidence="9" type="ORF">SAMN05421757_102604</name>
</gene>
<evidence type="ECO:0000256" key="3">
    <source>
        <dbReference type="ARBA" id="ARBA00022475"/>
    </source>
</evidence>
<dbReference type="GO" id="GO:0022857">
    <property type="term" value="F:transmembrane transporter activity"/>
    <property type="evidence" value="ECO:0007669"/>
    <property type="project" value="UniProtKB-UniRule"/>
</dbReference>
<dbReference type="EMBL" id="FZOY01000002">
    <property type="protein sequence ID" value="SNS54466.1"/>
    <property type="molecule type" value="Genomic_DNA"/>
</dbReference>
<evidence type="ECO:0000256" key="1">
    <source>
        <dbReference type="ARBA" id="ARBA00004651"/>
    </source>
</evidence>
<keyword evidence="5 7" id="KW-1133">Transmembrane helix</keyword>
<protein>
    <recommendedName>
        <fullName evidence="7">TRAP transporter small permease protein</fullName>
    </recommendedName>
</protein>
<proteinExistence type="inferred from homology"/>
<feature type="transmembrane region" description="Helical" evidence="7">
    <location>
        <begin position="110"/>
        <end position="131"/>
    </location>
</feature>
<evidence type="ECO:0000259" key="8">
    <source>
        <dbReference type="Pfam" id="PF04290"/>
    </source>
</evidence>
<keyword evidence="3" id="KW-1003">Cell membrane</keyword>
<evidence type="ECO:0000256" key="2">
    <source>
        <dbReference type="ARBA" id="ARBA00022448"/>
    </source>
</evidence>
<evidence type="ECO:0000256" key="7">
    <source>
        <dbReference type="RuleBase" id="RU369079"/>
    </source>
</evidence>
<comment type="subcellular location">
    <subcellularLocation>
        <location evidence="7">Cell inner membrane</location>
        <topology evidence="7">Multi-pass membrane protein</topology>
    </subcellularLocation>
    <subcellularLocation>
        <location evidence="1">Cell membrane</location>
        <topology evidence="1">Multi-pass membrane protein</topology>
    </subcellularLocation>
</comment>
<evidence type="ECO:0000256" key="6">
    <source>
        <dbReference type="ARBA" id="ARBA00023136"/>
    </source>
</evidence>
<comment type="similarity">
    <text evidence="7">Belongs to the TRAP transporter small permease family.</text>
</comment>
<comment type="caution">
    <text evidence="7">Lacks conserved residue(s) required for the propagation of feature annotation.</text>
</comment>
<comment type="function">
    <text evidence="7">Part of the tripartite ATP-independent periplasmic (TRAP) transport system.</text>
</comment>
<feature type="transmembrane region" description="Helical" evidence="7">
    <location>
        <begin position="71"/>
        <end position="89"/>
    </location>
</feature>
<dbReference type="Pfam" id="PF04290">
    <property type="entry name" value="DctQ"/>
    <property type="match status" value="1"/>
</dbReference>
<feature type="domain" description="Tripartite ATP-independent periplasmic transporters DctQ component" evidence="8">
    <location>
        <begin position="63"/>
        <end position="176"/>
    </location>
</feature>
<keyword evidence="10" id="KW-1185">Reference proteome</keyword>
<dbReference type="Proteomes" id="UP000198426">
    <property type="component" value="Unassembled WGS sequence"/>
</dbReference>
<evidence type="ECO:0000313" key="9">
    <source>
        <dbReference type="EMBL" id="SNS54466.1"/>
    </source>
</evidence>
<organism evidence="9 10">
    <name type="scientific">Tropicimonas sediminicola</name>
    <dbReference type="NCBI Taxonomy" id="1031541"/>
    <lineage>
        <taxon>Bacteria</taxon>
        <taxon>Pseudomonadati</taxon>
        <taxon>Pseudomonadota</taxon>
        <taxon>Alphaproteobacteria</taxon>
        <taxon>Rhodobacterales</taxon>
        <taxon>Roseobacteraceae</taxon>
        <taxon>Tropicimonas</taxon>
    </lineage>
</organism>
<accession>A0A239FC17</accession>